<gene>
    <name evidence="1" type="ORF">BSTOLATCC_MIC9398</name>
</gene>
<proteinExistence type="predicted"/>
<evidence type="ECO:0000313" key="2">
    <source>
        <dbReference type="Proteomes" id="UP001162131"/>
    </source>
</evidence>
<protein>
    <submittedName>
        <fullName evidence="1">Uncharacterized protein</fullName>
    </submittedName>
</protein>
<dbReference type="EMBL" id="CAJZBQ010000011">
    <property type="protein sequence ID" value="CAG9313584.1"/>
    <property type="molecule type" value="Genomic_DNA"/>
</dbReference>
<reference evidence="1" key="1">
    <citation type="submission" date="2021-09" db="EMBL/GenBank/DDBJ databases">
        <authorList>
            <consortium name="AG Swart"/>
            <person name="Singh M."/>
            <person name="Singh A."/>
            <person name="Seah K."/>
            <person name="Emmerich C."/>
        </authorList>
    </citation>
    <scope>NUCLEOTIDE SEQUENCE</scope>
    <source>
        <strain evidence="1">ATCC30299</strain>
    </source>
</reference>
<evidence type="ECO:0000313" key="1">
    <source>
        <dbReference type="EMBL" id="CAG9313584.1"/>
    </source>
</evidence>
<keyword evidence="2" id="KW-1185">Reference proteome</keyword>
<sequence length="104" mass="11934">MSSIRWVTSGPQFWVTKLLQKQGIGMSTNGIWKAAEEEKIQDLIPSKNFLKRKVIARMYGAGCIYKAKAEDLQAKRLTRDGWKLNPVKAFKFIHPDLRGDIKLE</sequence>
<comment type="caution">
    <text evidence="1">The sequence shown here is derived from an EMBL/GenBank/DDBJ whole genome shotgun (WGS) entry which is preliminary data.</text>
</comment>
<name>A0AAU9IZ05_9CILI</name>
<dbReference type="AlphaFoldDB" id="A0AAU9IZ05"/>
<dbReference type="Proteomes" id="UP001162131">
    <property type="component" value="Unassembled WGS sequence"/>
</dbReference>
<accession>A0AAU9IZ05</accession>
<organism evidence="1 2">
    <name type="scientific">Blepharisma stoltei</name>
    <dbReference type="NCBI Taxonomy" id="1481888"/>
    <lineage>
        <taxon>Eukaryota</taxon>
        <taxon>Sar</taxon>
        <taxon>Alveolata</taxon>
        <taxon>Ciliophora</taxon>
        <taxon>Postciliodesmatophora</taxon>
        <taxon>Heterotrichea</taxon>
        <taxon>Heterotrichida</taxon>
        <taxon>Blepharismidae</taxon>
        <taxon>Blepharisma</taxon>
    </lineage>
</organism>